<feature type="domain" description="F-box" evidence="1">
    <location>
        <begin position="1"/>
        <end position="43"/>
    </location>
</feature>
<dbReference type="SUPFAM" id="SSF81383">
    <property type="entry name" value="F-box domain"/>
    <property type="match status" value="1"/>
</dbReference>
<comment type="caution">
    <text evidence="2">The sequence shown here is derived from an EMBL/GenBank/DDBJ whole genome shotgun (WGS) entry which is preliminary data.</text>
</comment>
<sequence length="409" mass="45988">MQLLPTELLSSILAYLTRKTLAHVSLTSRRLFLVARPHLYTHIRLSVRRHVKNLEHYCRVDPGLVDTLRNHVRRITFSCRHSEAQWLLAEARFLFRHTKRLEHIEFNGFQGLKVEHVIELAPLVPPSVVSIELSYCNLDIDRSPPHAAGTGIGAPRVFIPGPAPTISTDPSDPSIPVPRNPPPVFANVTKLTFVWTDFLPPAIGKLLRRLPNLRAVSWRPNHNRVYNANDSAILPLLEYCPRITSLDISLQEVREDSVRAAIIKYATQLRELRVRCGPTNSVLQAIAAHATSLERLELFATEVVRCEAEDVLRVLARCPQLKRCRVAGFPYFGRGIPSEVVEVGWVSVGPGTQQKVPGMVVASTVTANGRRPAVGEGQKMIELREEGIERIHRVLIETRKDLLEVEEDP</sequence>
<dbReference type="PROSITE" id="PS50181">
    <property type="entry name" value="FBOX"/>
    <property type="match status" value="1"/>
</dbReference>
<evidence type="ECO:0000313" key="3">
    <source>
        <dbReference type="Proteomes" id="UP000268093"/>
    </source>
</evidence>
<dbReference type="Proteomes" id="UP000268093">
    <property type="component" value="Unassembled WGS sequence"/>
</dbReference>
<dbReference type="InterPro" id="IPR001810">
    <property type="entry name" value="F-box_dom"/>
</dbReference>
<dbReference type="Pfam" id="PF12937">
    <property type="entry name" value="F-box-like"/>
    <property type="match status" value="1"/>
</dbReference>
<organism evidence="2 3">
    <name type="scientific">Jimgerdemannia flammicorona</name>
    <dbReference type="NCBI Taxonomy" id="994334"/>
    <lineage>
        <taxon>Eukaryota</taxon>
        <taxon>Fungi</taxon>
        <taxon>Fungi incertae sedis</taxon>
        <taxon>Mucoromycota</taxon>
        <taxon>Mucoromycotina</taxon>
        <taxon>Endogonomycetes</taxon>
        <taxon>Endogonales</taxon>
        <taxon>Endogonaceae</taxon>
        <taxon>Jimgerdemannia</taxon>
    </lineage>
</organism>
<dbReference type="Gene3D" id="3.80.10.10">
    <property type="entry name" value="Ribonuclease Inhibitor"/>
    <property type="match status" value="2"/>
</dbReference>
<dbReference type="OrthoDB" id="2264027at2759"/>
<keyword evidence="3" id="KW-1185">Reference proteome</keyword>
<dbReference type="InterPro" id="IPR032675">
    <property type="entry name" value="LRR_dom_sf"/>
</dbReference>
<gene>
    <name evidence="2" type="ORF">BC936DRAFT_148744</name>
</gene>
<dbReference type="SUPFAM" id="SSF52047">
    <property type="entry name" value="RNI-like"/>
    <property type="match status" value="1"/>
</dbReference>
<dbReference type="EMBL" id="RBNI01000796">
    <property type="protein sequence ID" value="RUP51329.1"/>
    <property type="molecule type" value="Genomic_DNA"/>
</dbReference>
<protein>
    <recommendedName>
        <fullName evidence="1">F-box domain-containing protein</fullName>
    </recommendedName>
</protein>
<proteinExistence type="predicted"/>
<accession>A0A433DKH3</accession>
<reference evidence="2 3" key="1">
    <citation type="journal article" date="2018" name="New Phytol.">
        <title>Phylogenomics of Endogonaceae and evolution of mycorrhizas within Mucoromycota.</title>
        <authorList>
            <person name="Chang Y."/>
            <person name="Desiro A."/>
            <person name="Na H."/>
            <person name="Sandor L."/>
            <person name="Lipzen A."/>
            <person name="Clum A."/>
            <person name="Barry K."/>
            <person name="Grigoriev I.V."/>
            <person name="Martin F.M."/>
            <person name="Stajich J.E."/>
            <person name="Smith M.E."/>
            <person name="Bonito G."/>
            <person name="Spatafora J.W."/>
        </authorList>
    </citation>
    <scope>NUCLEOTIDE SEQUENCE [LARGE SCALE GENOMIC DNA]</scope>
    <source>
        <strain evidence="2 3">GMNB39</strain>
    </source>
</reference>
<evidence type="ECO:0000313" key="2">
    <source>
        <dbReference type="EMBL" id="RUP51329.1"/>
    </source>
</evidence>
<dbReference type="AlphaFoldDB" id="A0A433DKH3"/>
<dbReference type="InterPro" id="IPR036047">
    <property type="entry name" value="F-box-like_dom_sf"/>
</dbReference>
<evidence type="ECO:0000259" key="1">
    <source>
        <dbReference type="PROSITE" id="PS50181"/>
    </source>
</evidence>
<name>A0A433DKH3_9FUNG</name>